<keyword evidence="2" id="KW-1185">Reference proteome</keyword>
<name>A0A3S5EH37_9ACTO</name>
<evidence type="ECO:0000313" key="2">
    <source>
        <dbReference type="Proteomes" id="UP000266895"/>
    </source>
</evidence>
<dbReference type="Proteomes" id="UP000266895">
    <property type="component" value="Chromosome"/>
</dbReference>
<dbReference type="AlphaFoldDB" id="A0A3S5EH37"/>
<sequence>MPQVPAETRSLVGEDAETELGRMGLSSALLVQACVDGLRAADNQHDPFEPAISLGFQRWSKTVGALRAALEELGWTKHDHLNAPRSVSPDGTVAIAVIGGNQDTGDPGHKPENARARGAVLLSEVQANAARRGTAVPCQLTLDLGDAPLGPAVDARAVSTWILLNRVDAGARVLRCELSLPLSCHDGVVDQWARRIILPEAPVDGIAVDGRQDGGILPSDDVDFEVTAVG</sequence>
<accession>A0A3S5EH37</accession>
<dbReference type="KEGG" id="ahw:NCTC11636_01743"/>
<gene>
    <name evidence="1" type="ORF">NCTC11636_01743</name>
</gene>
<protein>
    <submittedName>
        <fullName evidence="1">Uncharacterized protein</fullName>
    </submittedName>
</protein>
<evidence type="ECO:0000313" key="1">
    <source>
        <dbReference type="EMBL" id="VEG28832.1"/>
    </source>
</evidence>
<proteinExistence type="predicted"/>
<dbReference type="EMBL" id="LR134350">
    <property type="protein sequence ID" value="VEG28832.1"/>
    <property type="molecule type" value="Genomic_DNA"/>
</dbReference>
<reference evidence="1 2" key="1">
    <citation type="submission" date="2018-12" db="EMBL/GenBank/DDBJ databases">
        <authorList>
            <consortium name="Pathogen Informatics"/>
        </authorList>
    </citation>
    <scope>NUCLEOTIDE SEQUENCE [LARGE SCALE GENOMIC DNA]</scope>
    <source>
        <strain evidence="1 2">NCTC11636</strain>
    </source>
</reference>
<organism evidence="1 2">
    <name type="scientific">Actinomyces howellii</name>
    <dbReference type="NCBI Taxonomy" id="52771"/>
    <lineage>
        <taxon>Bacteria</taxon>
        <taxon>Bacillati</taxon>
        <taxon>Actinomycetota</taxon>
        <taxon>Actinomycetes</taxon>
        <taxon>Actinomycetales</taxon>
        <taxon>Actinomycetaceae</taxon>
        <taxon>Actinomyces</taxon>
    </lineage>
</organism>